<name>A0A699JIM1_TANCI</name>
<accession>A0A699JIM1</accession>
<feature type="non-terminal residue" evidence="1">
    <location>
        <position position="1"/>
    </location>
</feature>
<proteinExistence type="predicted"/>
<dbReference type="AlphaFoldDB" id="A0A699JIM1"/>
<sequence>NFWILTLGAVLASSGLFAGFVTVVTRGVVFAIALVLLRVIFSTGSHGWRQLVDTKVRMALDDPKRKLSDLQVLPRSSEFA</sequence>
<gene>
    <name evidence="1" type="ORF">Tci_609943</name>
</gene>
<dbReference type="EMBL" id="BKCJ010414029">
    <property type="protein sequence ID" value="GFA37971.1"/>
    <property type="molecule type" value="Genomic_DNA"/>
</dbReference>
<protein>
    <submittedName>
        <fullName evidence="1">Uncharacterized protein</fullName>
    </submittedName>
</protein>
<comment type="caution">
    <text evidence="1">The sequence shown here is derived from an EMBL/GenBank/DDBJ whole genome shotgun (WGS) entry which is preliminary data.</text>
</comment>
<evidence type="ECO:0000313" key="1">
    <source>
        <dbReference type="EMBL" id="GFA37971.1"/>
    </source>
</evidence>
<organism evidence="1">
    <name type="scientific">Tanacetum cinerariifolium</name>
    <name type="common">Dalmatian daisy</name>
    <name type="synonym">Chrysanthemum cinerariifolium</name>
    <dbReference type="NCBI Taxonomy" id="118510"/>
    <lineage>
        <taxon>Eukaryota</taxon>
        <taxon>Viridiplantae</taxon>
        <taxon>Streptophyta</taxon>
        <taxon>Embryophyta</taxon>
        <taxon>Tracheophyta</taxon>
        <taxon>Spermatophyta</taxon>
        <taxon>Magnoliopsida</taxon>
        <taxon>eudicotyledons</taxon>
        <taxon>Gunneridae</taxon>
        <taxon>Pentapetalae</taxon>
        <taxon>asterids</taxon>
        <taxon>campanulids</taxon>
        <taxon>Asterales</taxon>
        <taxon>Asteraceae</taxon>
        <taxon>Asteroideae</taxon>
        <taxon>Anthemideae</taxon>
        <taxon>Anthemidinae</taxon>
        <taxon>Tanacetum</taxon>
    </lineage>
</organism>
<reference evidence="1" key="1">
    <citation type="journal article" date="2019" name="Sci. Rep.">
        <title>Draft genome of Tanacetum cinerariifolium, the natural source of mosquito coil.</title>
        <authorList>
            <person name="Yamashiro T."/>
            <person name="Shiraishi A."/>
            <person name="Satake H."/>
            <person name="Nakayama K."/>
        </authorList>
    </citation>
    <scope>NUCLEOTIDE SEQUENCE</scope>
</reference>